<feature type="non-terminal residue" evidence="9">
    <location>
        <position position="212"/>
    </location>
</feature>
<evidence type="ECO:0000256" key="7">
    <source>
        <dbReference type="ARBA" id="ARBA00023134"/>
    </source>
</evidence>
<gene>
    <name evidence="9" type="ORF">U0070_011216</name>
</gene>
<evidence type="ECO:0000256" key="2">
    <source>
        <dbReference type="ARBA" id="ARBA00009636"/>
    </source>
</evidence>
<comment type="catalytic activity">
    <reaction evidence="8">
        <text>GTP + H2O = GDP + phosphate + H(+)</text>
        <dbReference type="Rhea" id="RHEA:19669"/>
        <dbReference type="ChEBI" id="CHEBI:15377"/>
        <dbReference type="ChEBI" id="CHEBI:15378"/>
        <dbReference type="ChEBI" id="CHEBI:37565"/>
        <dbReference type="ChEBI" id="CHEBI:43474"/>
        <dbReference type="ChEBI" id="CHEBI:58189"/>
    </reaction>
    <physiologicalReaction direction="left-to-right" evidence="8">
        <dbReference type="Rhea" id="RHEA:19670"/>
    </physiologicalReaction>
</comment>
<dbReference type="EMBL" id="JBBHLL010000776">
    <property type="protein sequence ID" value="KAK7797786.1"/>
    <property type="molecule type" value="Genomic_DNA"/>
</dbReference>
<keyword evidence="10" id="KW-1185">Reference proteome</keyword>
<keyword evidence="5" id="KW-0547">Nucleotide-binding</keyword>
<dbReference type="Gene3D" id="1.10.287.600">
    <property type="entry name" value="Helix hairpin bin"/>
    <property type="match status" value="1"/>
</dbReference>
<dbReference type="AlphaFoldDB" id="A0AAW0H5V2"/>
<keyword evidence="6" id="KW-0378">Hydrolase</keyword>
<evidence type="ECO:0000256" key="1">
    <source>
        <dbReference type="ARBA" id="ARBA00004496"/>
    </source>
</evidence>
<evidence type="ECO:0000256" key="8">
    <source>
        <dbReference type="ARBA" id="ARBA00049117"/>
    </source>
</evidence>
<dbReference type="InterPro" id="IPR002452">
    <property type="entry name" value="Alpha_tubulin"/>
</dbReference>
<comment type="subcellular location">
    <subcellularLocation>
        <location evidence="1">Cytoplasm</location>
    </subcellularLocation>
</comment>
<dbReference type="PRINTS" id="PR01162">
    <property type="entry name" value="ALPHATUBULIN"/>
</dbReference>
<accession>A0AAW0H5V2</accession>
<dbReference type="PANTHER" id="PTHR11588">
    <property type="entry name" value="TUBULIN"/>
    <property type="match status" value="1"/>
</dbReference>
<reference evidence="9 10" key="1">
    <citation type="journal article" date="2023" name="bioRxiv">
        <title>Conserved and derived expression patterns and positive selection on dental genes reveal complex evolutionary context of ever-growing rodent molars.</title>
        <authorList>
            <person name="Calamari Z.T."/>
            <person name="Song A."/>
            <person name="Cohen E."/>
            <person name="Akter M."/>
            <person name="Roy R.D."/>
            <person name="Hallikas O."/>
            <person name="Christensen M.M."/>
            <person name="Li P."/>
            <person name="Marangoni P."/>
            <person name="Jernvall J."/>
            <person name="Klein O.D."/>
        </authorList>
    </citation>
    <scope>NUCLEOTIDE SEQUENCE [LARGE SCALE GENOMIC DNA]</scope>
    <source>
        <strain evidence="9">V071</strain>
    </source>
</reference>
<dbReference type="GO" id="GO:0005874">
    <property type="term" value="C:microtubule"/>
    <property type="evidence" value="ECO:0007669"/>
    <property type="project" value="UniProtKB-KW"/>
</dbReference>
<name>A0AAW0H5V2_MYOGA</name>
<evidence type="ECO:0000313" key="9">
    <source>
        <dbReference type="EMBL" id="KAK7797786.1"/>
    </source>
</evidence>
<keyword evidence="7" id="KW-0342">GTP-binding</keyword>
<sequence>MHARLAMPTRISTASNMESSLMARGQAGLWGFLVFHGFGGGNGSGFTSLRMKRPLVHCGKKSKLAFYLPTPEVSLLLFGIVPSSPFIQLCRILIVPLHNEITYDNCLRNLDIEYPTYTNLIHLVSQILSSIIASHRFDETLNNVVSLRPSRPSISFSLWTGVPLALNLTIITSFPLWYLGDGIKEGEFSEAYKDIATLEKDMKRLALVLLKE</sequence>
<dbReference type="InterPro" id="IPR023123">
    <property type="entry name" value="Tubulin_C"/>
</dbReference>
<comment type="similarity">
    <text evidence="2">Belongs to the tubulin family.</text>
</comment>
<dbReference type="GO" id="GO:0005200">
    <property type="term" value="F:structural constituent of cytoskeleton"/>
    <property type="evidence" value="ECO:0007669"/>
    <property type="project" value="InterPro"/>
</dbReference>
<organism evidence="9 10">
    <name type="scientific">Myodes glareolus</name>
    <name type="common">Bank vole</name>
    <name type="synonym">Clethrionomys glareolus</name>
    <dbReference type="NCBI Taxonomy" id="447135"/>
    <lineage>
        <taxon>Eukaryota</taxon>
        <taxon>Metazoa</taxon>
        <taxon>Chordata</taxon>
        <taxon>Craniata</taxon>
        <taxon>Vertebrata</taxon>
        <taxon>Euteleostomi</taxon>
        <taxon>Mammalia</taxon>
        <taxon>Eutheria</taxon>
        <taxon>Euarchontoglires</taxon>
        <taxon>Glires</taxon>
        <taxon>Rodentia</taxon>
        <taxon>Myomorpha</taxon>
        <taxon>Muroidea</taxon>
        <taxon>Cricetidae</taxon>
        <taxon>Arvicolinae</taxon>
        <taxon>Myodes</taxon>
    </lineage>
</organism>
<protein>
    <submittedName>
        <fullName evidence="9">Uncharacterized protein</fullName>
    </submittedName>
</protein>
<keyword evidence="4" id="KW-0493">Microtubule</keyword>
<proteinExistence type="inferred from homology"/>
<keyword evidence="3" id="KW-0963">Cytoplasm</keyword>
<dbReference type="SUPFAM" id="SSF52490">
    <property type="entry name" value="Tubulin nucleotide-binding domain-like"/>
    <property type="match status" value="1"/>
</dbReference>
<comment type="caution">
    <text evidence="9">The sequence shown here is derived from an EMBL/GenBank/DDBJ whole genome shotgun (WGS) entry which is preliminary data.</text>
</comment>
<evidence type="ECO:0000256" key="5">
    <source>
        <dbReference type="ARBA" id="ARBA00022741"/>
    </source>
</evidence>
<dbReference type="InterPro" id="IPR036525">
    <property type="entry name" value="Tubulin/FtsZ_GTPase_sf"/>
</dbReference>
<dbReference type="Proteomes" id="UP001488838">
    <property type="component" value="Unassembled WGS sequence"/>
</dbReference>
<dbReference type="GO" id="GO:0007017">
    <property type="term" value="P:microtubule-based process"/>
    <property type="evidence" value="ECO:0007669"/>
    <property type="project" value="InterPro"/>
</dbReference>
<dbReference type="InterPro" id="IPR000217">
    <property type="entry name" value="Tubulin"/>
</dbReference>
<dbReference type="Gene3D" id="3.40.50.1440">
    <property type="entry name" value="Tubulin/FtsZ, GTPase domain"/>
    <property type="match status" value="1"/>
</dbReference>
<evidence type="ECO:0000313" key="10">
    <source>
        <dbReference type="Proteomes" id="UP001488838"/>
    </source>
</evidence>
<dbReference type="GO" id="GO:0005737">
    <property type="term" value="C:cytoplasm"/>
    <property type="evidence" value="ECO:0007669"/>
    <property type="project" value="UniProtKB-SubCell"/>
</dbReference>
<evidence type="ECO:0000256" key="6">
    <source>
        <dbReference type="ARBA" id="ARBA00022801"/>
    </source>
</evidence>
<dbReference type="GO" id="GO:0016787">
    <property type="term" value="F:hydrolase activity"/>
    <property type="evidence" value="ECO:0007669"/>
    <property type="project" value="UniProtKB-KW"/>
</dbReference>
<evidence type="ECO:0000256" key="4">
    <source>
        <dbReference type="ARBA" id="ARBA00022701"/>
    </source>
</evidence>
<dbReference type="GO" id="GO:0005525">
    <property type="term" value="F:GTP binding"/>
    <property type="evidence" value="ECO:0007669"/>
    <property type="project" value="UniProtKB-KW"/>
</dbReference>
<evidence type="ECO:0000256" key="3">
    <source>
        <dbReference type="ARBA" id="ARBA00022490"/>
    </source>
</evidence>